<keyword evidence="1" id="KW-1133">Transmembrane helix</keyword>
<evidence type="ECO:0000256" key="1">
    <source>
        <dbReference type="SAM" id="Phobius"/>
    </source>
</evidence>
<dbReference type="STRING" id="582402.Hbal_1576"/>
<evidence type="ECO:0000313" key="2">
    <source>
        <dbReference type="EMBL" id="ACT59264.1"/>
    </source>
</evidence>
<dbReference type="AlphaFoldDB" id="C6XJG9"/>
<dbReference type="EMBL" id="CP001678">
    <property type="protein sequence ID" value="ACT59264.1"/>
    <property type="molecule type" value="Genomic_DNA"/>
</dbReference>
<name>C6XJG9_HIRBI</name>
<dbReference type="Proteomes" id="UP000002745">
    <property type="component" value="Chromosome"/>
</dbReference>
<keyword evidence="1" id="KW-0472">Membrane</keyword>
<dbReference type="ESTHER" id="hirbi-c6xjg9">
    <property type="family name" value="Duf_3089"/>
</dbReference>
<proteinExistence type="predicted"/>
<keyword evidence="1" id="KW-0812">Transmembrane</keyword>
<dbReference type="KEGG" id="hba:Hbal_1576"/>
<evidence type="ECO:0008006" key="4">
    <source>
        <dbReference type="Google" id="ProtNLM"/>
    </source>
</evidence>
<gene>
    <name evidence="2" type="ordered locus">Hbal_1576</name>
</gene>
<dbReference type="InterPro" id="IPR021440">
    <property type="entry name" value="DUF3089"/>
</dbReference>
<dbReference type="InterPro" id="IPR029058">
    <property type="entry name" value="AB_hydrolase_fold"/>
</dbReference>
<dbReference type="Pfam" id="PF11288">
    <property type="entry name" value="DUF3089"/>
    <property type="match status" value="1"/>
</dbReference>
<accession>C6XJG9</accession>
<dbReference type="SUPFAM" id="SSF53474">
    <property type="entry name" value="alpha/beta-Hydrolases"/>
    <property type="match status" value="1"/>
</dbReference>
<reference evidence="3" key="1">
    <citation type="journal article" date="2011" name="J. Bacteriol.">
        <title>Genome sequences of eight morphologically diverse alphaproteobacteria.</title>
        <authorList>
            <consortium name="US DOE Joint Genome Institute"/>
            <person name="Brown P.J."/>
            <person name="Kysela D.T."/>
            <person name="Buechlein A."/>
            <person name="Hemmerich C."/>
            <person name="Brun Y.V."/>
        </authorList>
    </citation>
    <scope>NUCLEOTIDE SEQUENCE [LARGE SCALE GENOMIC DNA]</scope>
    <source>
        <strain evidence="3">ATCC 49814 / DSM 5838 / IFAM 1418</strain>
    </source>
</reference>
<feature type="transmembrane region" description="Helical" evidence="1">
    <location>
        <begin position="20"/>
        <end position="41"/>
    </location>
</feature>
<protein>
    <recommendedName>
        <fullName evidence="4">DUF3089 domain-containing protein</fullName>
    </recommendedName>
</protein>
<dbReference type="HOGENOM" id="CLU_054175_0_0_5"/>
<keyword evidence="3" id="KW-1185">Reference proteome</keyword>
<sequence length="419" mass="46785">MVKNFTGLKFTALKSSNSKFLIILTLLGFLIFCTLLYLIIYMSGANARFLKSIEPISSFTLPKSERPDYLAPRSWALYPETKPDGAWETPWGVDVFFIHGTTSASSDGWNTNIDNVDSKLRLQSEMLPNFAGPFQKFAPVYAPLYRQVTLHGEYNINENSQKAFKLAFDDIDSAFQVYMETRNQGRAVILVGVGQGGLYARRLLKKQFQTDQMQNRLVATYLIESPTSEKLYSNKNSPFEICSTDEQTGCIASWNTINENDVARTKNILSRAVYWDEANNIAPTGDAKLICFNPSMGNTTTELIGEKLHRGSVNASELLQLDEAEIVENAISSQCVNGFLVVSHTKNQSLNTPPNSLARMLAPPYNLFYSDLAHDAAKRARITSAWLDKYGAKPAPPLPPIERIEIAPINKIEKILGTE</sequence>
<organism evidence="2 3">
    <name type="scientific">Hirschia baltica (strain ATCC 49814 / DSM 5838 / IFAM 1418)</name>
    <dbReference type="NCBI Taxonomy" id="582402"/>
    <lineage>
        <taxon>Bacteria</taxon>
        <taxon>Pseudomonadati</taxon>
        <taxon>Pseudomonadota</taxon>
        <taxon>Alphaproteobacteria</taxon>
        <taxon>Hyphomonadales</taxon>
        <taxon>Hyphomonadaceae</taxon>
        <taxon>Hirschia</taxon>
    </lineage>
</organism>
<dbReference type="eggNOG" id="COG2267">
    <property type="taxonomic scope" value="Bacteria"/>
</dbReference>
<evidence type="ECO:0000313" key="3">
    <source>
        <dbReference type="Proteomes" id="UP000002745"/>
    </source>
</evidence>